<proteinExistence type="predicted"/>
<dbReference type="VEuPathDB" id="FungiDB:PLEOSDRAFT_1101154"/>
<evidence type="ECO:0000313" key="3">
    <source>
        <dbReference type="EMBL" id="KDQ30150.1"/>
    </source>
</evidence>
<dbReference type="InterPro" id="IPR045340">
    <property type="entry name" value="DUF6533"/>
</dbReference>
<keyword evidence="1" id="KW-0472">Membrane</keyword>
<keyword evidence="1" id="KW-0812">Transmembrane</keyword>
<sequence>MYRPSLEGLFELRQQQYLEASAVALLIYDYLTTFGDEVTYVWRRPKGMGTVLYVLNWYPAFIDLTSSLYHTVTPGRSQQQCTFFDKAEGYSFMAGICIAEVMMTMRVWSLWGSTRFMAITLSALWVASVVAVSTTTRDISTCK</sequence>
<dbReference type="AlphaFoldDB" id="A0A067NT14"/>
<feature type="transmembrane region" description="Helical" evidence="1">
    <location>
        <begin position="116"/>
        <end position="134"/>
    </location>
</feature>
<keyword evidence="1" id="KW-1133">Transmembrane helix</keyword>
<name>A0A067NT14_PLEO1</name>
<dbReference type="InParanoid" id="A0A067NT14"/>
<dbReference type="Proteomes" id="UP000027073">
    <property type="component" value="Unassembled WGS sequence"/>
</dbReference>
<evidence type="ECO:0000313" key="4">
    <source>
        <dbReference type="Proteomes" id="UP000027073"/>
    </source>
</evidence>
<dbReference type="HOGENOM" id="CLU_1807009_0_0_1"/>
<organism evidence="3 4">
    <name type="scientific">Pleurotus ostreatus (strain PC15)</name>
    <name type="common">Oyster mushroom</name>
    <dbReference type="NCBI Taxonomy" id="1137138"/>
    <lineage>
        <taxon>Eukaryota</taxon>
        <taxon>Fungi</taxon>
        <taxon>Dikarya</taxon>
        <taxon>Basidiomycota</taxon>
        <taxon>Agaricomycotina</taxon>
        <taxon>Agaricomycetes</taxon>
        <taxon>Agaricomycetidae</taxon>
        <taxon>Agaricales</taxon>
        <taxon>Pleurotineae</taxon>
        <taxon>Pleurotaceae</taxon>
        <taxon>Pleurotus</taxon>
    </lineage>
</organism>
<dbReference type="OrthoDB" id="2958007at2759"/>
<gene>
    <name evidence="3" type="ORF">PLEOSDRAFT_1101154</name>
</gene>
<accession>A0A067NT14</accession>
<evidence type="ECO:0000256" key="1">
    <source>
        <dbReference type="SAM" id="Phobius"/>
    </source>
</evidence>
<feature type="domain" description="DUF6533" evidence="2">
    <location>
        <begin position="17"/>
        <end position="61"/>
    </location>
</feature>
<dbReference type="Pfam" id="PF20151">
    <property type="entry name" value="DUF6533"/>
    <property type="match status" value="1"/>
</dbReference>
<protein>
    <recommendedName>
        <fullName evidence="2">DUF6533 domain-containing protein</fullName>
    </recommendedName>
</protein>
<evidence type="ECO:0000259" key="2">
    <source>
        <dbReference type="Pfam" id="PF20151"/>
    </source>
</evidence>
<dbReference type="EMBL" id="KL198006">
    <property type="protein sequence ID" value="KDQ30150.1"/>
    <property type="molecule type" value="Genomic_DNA"/>
</dbReference>
<reference evidence="4" key="1">
    <citation type="journal article" date="2014" name="Proc. Natl. Acad. Sci. U.S.A.">
        <title>Extensive sampling of basidiomycete genomes demonstrates inadequacy of the white-rot/brown-rot paradigm for wood decay fungi.</title>
        <authorList>
            <person name="Riley R."/>
            <person name="Salamov A.A."/>
            <person name="Brown D.W."/>
            <person name="Nagy L.G."/>
            <person name="Floudas D."/>
            <person name="Held B.W."/>
            <person name="Levasseur A."/>
            <person name="Lombard V."/>
            <person name="Morin E."/>
            <person name="Otillar R."/>
            <person name="Lindquist E.A."/>
            <person name="Sun H."/>
            <person name="LaButti K.M."/>
            <person name="Schmutz J."/>
            <person name="Jabbour D."/>
            <person name="Luo H."/>
            <person name="Baker S.E."/>
            <person name="Pisabarro A.G."/>
            <person name="Walton J.D."/>
            <person name="Blanchette R.A."/>
            <person name="Henrissat B."/>
            <person name="Martin F."/>
            <person name="Cullen D."/>
            <person name="Hibbett D.S."/>
            <person name="Grigoriev I.V."/>
        </authorList>
    </citation>
    <scope>NUCLEOTIDE SEQUENCE [LARGE SCALE GENOMIC DNA]</scope>
    <source>
        <strain evidence="4">PC15</strain>
    </source>
</reference>